<dbReference type="GO" id="GO:0035082">
    <property type="term" value="P:axoneme assembly"/>
    <property type="evidence" value="ECO:0000318"/>
    <property type="project" value="GO_Central"/>
</dbReference>
<dbReference type="GeneTree" id="ENSGT00390000002823"/>
<dbReference type="Bgee" id="ENSOANG00000028322">
    <property type="expression patterns" value="Expressed in testis and 4 other cell types or tissues"/>
</dbReference>
<dbReference type="AlphaFoldDB" id="K7EH09"/>
<dbReference type="Pfam" id="PF15261">
    <property type="entry name" value="JHY"/>
    <property type="match status" value="1"/>
</dbReference>
<dbReference type="STRING" id="9258.ENSOANP00000032816"/>
<dbReference type="Ensembl" id="ENSOANT00000042064.2">
    <property type="protein sequence ID" value="ENSOANP00000032816.2"/>
    <property type="gene ID" value="ENSOANG00000028322.2"/>
</dbReference>
<feature type="compositionally biased region" description="Basic and acidic residues" evidence="1">
    <location>
        <begin position="96"/>
        <end position="108"/>
    </location>
</feature>
<dbReference type="PANTHER" id="PTHR14726">
    <property type="entry name" value="JHY PROTEIN HOMOLOG"/>
    <property type="match status" value="1"/>
</dbReference>
<organism evidence="2 3">
    <name type="scientific">Ornithorhynchus anatinus</name>
    <name type="common">Duckbill platypus</name>
    <dbReference type="NCBI Taxonomy" id="9258"/>
    <lineage>
        <taxon>Eukaryota</taxon>
        <taxon>Metazoa</taxon>
        <taxon>Chordata</taxon>
        <taxon>Craniata</taxon>
        <taxon>Vertebrata</taxon>
        <taxon>Euteleostomi</taxon>
        <taxon>Mammalia</taxon>
        <taxon>Monotremata</taxon>
        <taxon>Ornithorhynchidae</taxon>
        <taxon>Ornithorhynchus</taxon>
    </lineage>
</organism>
<feature type="compositionally biased region" description="Polar residues" evidence="1">
    <location>
        <begin position="176"/>
        <end position="196"/>
    </location>
</feature>
<feature type="region of interest" description="Disordered" evidence="1">
    <location>
        <begin position="587"/>
        <end position="633"/>
    </location>
</feature>
<dbReference type="eggNOG" id="ENOG502S6KC">
    <property type="taxonomic scope" value="Eukaryota"/>
</dbReference>
<dbReference type="Proteomes" id="UP000002279">
    <property type="component" value="Chromosome 11"/>
</dbReference>
<feature type="region of interest" description="Disordered" evidence="1">
    <location>
        <begin position="1"/>
        <end position="201"/>
    </location>
</feature>
<dbReference type="InParanoid" id="K7EH09"/>
<dbReference type="HOGENOM" id="CLU_898802_0_0_1"/>
<keyword evidence="3" id="KW-1185">Reference proteome</keyword>
<feature type="compositionally biased region" description="Polar residues" evidence="1">
    <location>
        <begin position="587"/>
        <end position="609"/>
    </location>
</feature>
<feature type="region of interest" description="Disordered" evidence="1">
    <location>
        <begin position="465"/>
        <end position="495"/>
    </location>
</feature>
<proteinExistence type="predicted"/>
<dbReference type="OMA" id="WKFHPSS"/>
<name>K7EH09_ORNAN</name>
<feature type="compositionally biased region" description="Polar residues" evidence="1">
    <location>
        <begin position="363"/>
        <end position="375"/>
    </location>
</feature>
<feature type="compositionally biased region" description="Basic and acidic residues" evidence="1">
    <location>
        <begin position="51"/>
        <end position="88"/>
    </location>
</feature>
<evidence type="ECO:0000256" key="1">
    <source>
        <dbReference type="SAM" id="MobiDB-lite"/>
    </source>
</evidence>
<feature type="compositionally biased region" description="Low complexity" evidence="1">
    <location>
        <begin position="139"/>
        <end position="155"/>
    </location>
</feature>
<evidence type="ECO:0000313" key="3">
    <source>
        <dbReference type="Proteomes" id="UP000002279"/>
    </source>
</evidence>
<dbReference type="FunCoup" id="K7EH09">
    <property type="interactions" value="5"/>
</dbReference>
<evidence type="ECO:0008006" key="4">
    <source>
        <dbReference type="Google" id="ProtNLM"/>
    </source>
</evidence>
<feature type="compositionally biased region" description="Low complexity" evidence="1">
    <location>
        <begin position="347"/>
        <end position="362"/>
    </location>
</feature>
<evidence type="ECO:0000313" key="2">
    <source>
        <dbReference type="Ensembl" id="ENSOANP00000032816.2"/>
    </source>
</evidence>
<sequence length="764" mass="86696">MSNTKLIPRLPIRPPVPDSNLKTPLESPSFKMGDFHQNLQGFVESDSESLEQGRRHQIDFQKRNLDDEDLLRETFEELERDSLEKSSPEGESWSDSEDHQLPEDKYSDLRYNPNWKNNQEDQKSSATKRVHQAAEIVPQNISEDSLQSSSEASFEQLKKEEQSPQSPITLLGSEFLSPSSEHNEVTSEAFSVQSSSDRGEKMDQVAQYLKSSGLKADGFQPKSRAPRKWRSKQDFVEKNKLTLGLSTHKSASYLQLHNRKLREVHQEQISDIVKVADKRLIQRAREIQNADMDPEDKWHQRAQLLKDYRDQWPQSGRVKSRQVPRDLLLQPTDGQIVTRKFHRHKYPSGPKSQKASKKPSSPENFSLDQVDQSSIPGWPQSHPPVKPDDPSIKLRSGVIWNMPVGDLASSNPDVSQNHWGISNNFALPKQPLISYKNSPGFSLSPLQGHDGREGYSHFRKLCSRHQQPHFTPPPELDSPYVSGSNREQWAPSQQMSLPASNANVHLKPSPQGPMRQIYSEATYQDPDISRFPESPSHSQLARASPETQLNHLMEQHQHALTQLTDLQPRESSSNMFPSVLSRVESESQLSLGRSKSSQATISPSSSKSCLFNPKRQKKLQVSGNKKPSKLKGYQKKDVMLGGLGPDFESIKDKVKKLKQQKEYAKQVKEHNMRLLSTMSKPQNAKQENKSAVSRQKALEYAKNIPKPKPVLPSNLTDPESKEGQILTHAGKEESLPEITLLEVLQRRHEREKQAVAAFKVLHIV</sequence>
<feature type="compositionally biased region" description="Polar residues" evidence="1">
    <location>
        <begin position="481"/>
        <end position="495"/>
    </location>
</feature>
<reference evidence="2 3" key="1">
    <citation type="journal article" date="2008" name="Nature">
        <title>Genome analysis of the platypus reveals unique signatures of evolution.</title>
        <authorList>
            <person name="Warren W.C."/>
            <person name="Hillier L.W."/>
            <person name="Marshall Graves J.A."/>
            <person name="Birney E."/>
            <person name="Ponting C.P."/>
            <person name="Grutzner F."/>
            <person name="Belov K."/>
            <person name="Miller W."/>
            <person name="Clarke L."/>
            <person name="Chinwalla A.T."/>
            <person name="Yang S.P."/>
            <person name="Heger A."/>
            <person name="Locke D.P."/>
            <person name="Miethke P."/>
            <person name="Waters P.D."/>
            <person name="Veyrunes F."/>
            <person name="Fulton L."/>
            <person name="Fulton B."/>
            <person name="Graves T."/>
            <person name="Wallis J."/>
            <person name="Puente X.S."/>
            <person name="Lopez-Otin C."/>
            <person name="Ordonez G.R."/>
            <person name="Eichler E.E."/>
            <person name="Chen L."/>
            <person name="Cheng Z."/>
            <person name="Deakin J.E."/>
            <person name="Alsop A."/>
            <person name="Thompson K."/>
            <person name="Kirby P."/>
            <person name="Papenfuss A.T."/>
            <person name="Wakefield M.J."/>
            <person name="Olender T."/>
            <person name="Lancet D."/>
            <person name="Huttley G.A."/>
            <person name="Smit A.F."/>
            <person name="Pask A."/>
            <person name="Temple-Smith P."/>
            <person name="Batzer M.A."/>
            <person name="Walker J.A."/>
            <person name="Konkel M.K."/>
            <person name="Harris R.S."/>
            <person name="Whittington C.M."/>
            <person name="Wong E.S."/>
            <person name="Gemmell N.J."/>
            <person name="Buschiazzo E."/>
            <person name="Vargas Jentzsch I.M."/>
            <person name="Merkel A."/>
            <person name="Schmitz J."/>
            <person name="Zemann A."/>
            <person name="Churakov G."/>
            <person name="Kriegs J.O."/>
            <person name="Brosius J."/>
            <person name="Murchison E.P."/>
            <person name="Sachidanandam R."/>
            <person name="Smith C."/>
            <person name="Hannon G.J."/>
            <person name="Tsend-Ayush E."/>
            <person name="McMillan D."/>
            <person name="Attenborough R."/>
            <person name="Rens W."/>
            <person name="Ferguson-Smith M."/>
            <person name="Lefevre C.M."/>
            <person name="Sharp J.A."/>
            <person name="Nicholas K.R."/>
            <person name="Ray D.A."/>
            <person name="Kube M."/>
            <person name="Reinhardt R."/>
            <person name="Pringle T.H."/>
            <person name="Taylor J."/>
            <person name="Jones R.C."/>
            <person name="Nixon B."/>
            <person name="Dacheux J.L."/>
            <person name="Niwa H."/>
            <person name="Sekita Y."/>
            <person name="Huang X."/>
            <person name="Stark A."/>
            <person name="Kheradpour P."/>
            <person name="Kellis M."/>
            <person name="Flicek P."/>
            <person name="Chen Y."/>
            <person name="Webber C."/>
            <person name="Hardison R."/>
            <person name="Nelson J."/>
            <person name="Hallsworth-Pepin K."/>
            <person name="Delehaunty K."/>
            <person name="Markovic C."/>
            <person name="Minx P."/>
            <person name="Feng Y."/>
            <person name="Kremitzki C."/>
            <person name="Mitreva M."/>
            <person name="Glasscock J."/>
            <person name="Wylie T."/>
            <person name="Wohldmann P."/>
            <person name="Thiru P."/>
            <person name="Nhan M.N."/>
            <person name="Pohl C.S."/>
            <person name="Smith S.M."/>
            <person name="Hou S."/>
            <person name="Nefedov M."/>
            <person name="de Jong P.J."/>
            <person name="Renfree M.B."/>
            <person name="Mardis E.R."/>
            <person name="Wilson R.K."/>
        </authorList>
    </citation>
    <scope>NUCLEOTIDE SEQUENCE [LARGE SCALE GENOMIC DNA]</scope>
    <source>
        <strain evidence="2 3">Glennie</strain>
    </source>
</reference>
<feature type="region of interest" description="Disordered" evidence="1">
    <location>
        <begin position="312"/>
        <end position="393"/>
    </location>
</feature>
<gene>
    <name evidence="2" type="primary">JHY</name>
</gene>
<feature type="compositionally biased region" description="Low complexity" evidence="1">
    <location>
        <begin position="1"/>
        <end position="10"/>
    </location>
</feature>
<dbReference type="InterPro" id="IPR027968">
    <property type="entry name" value="JHY"/>
</dbReference>
<dbReference type="PANTHER" id="PTHR14726:SF1">
    <property type="entry name" value="JHY PROTEIN HOMOLOG"/>
    <property type="match status" value="1"/>
</dbReference>
<reference evidence="2" key="3">
    <citation type="submission" date="2025-09" db="UniProtKB">
        <authorList>
            <consortium name="Ensembl"/>
        </authorList>
    </citation>
    <scope>IDENTIFICATION</scope>
    <source>
        <strain evidence="2">Glennie</strain>
    </source>
</reference>
<accession>K7EH09</accession>
<reference evidence="2" key="2">
    <citation type="submission" date="2025-08" db="UniProtKB">
        <authorList>
            <consortium name="Ensembl"/>
        </authorList>
    </citation>
    <scope>IDENTIFICATION</scope>
    <source>
        <strain evidence="2">Glennie</strain>
    </source>
</reference>
<protein>
    <recommendedName>
        <fullName evidence="4">Junctional cadherin complex regulator</fullName>
    </recommendedName>
</protein>